<sequence length="371" mass="39356">MDDDNWDLHAVVRSCRFMGSASTMDPFSSFPPPSDLLAEETGLMDGGEGGGGSGGLPLCFPDMFESRSVLQELEELCKPFLPKAQQQPQRSGPSSPPSSAVLSVTGAASLVPAVGATQQQQSRQPHRPPSQISRSKRRKNQQKRVVCQVPADGLSSDMWAWRKYGQKPIKGSPYPRGYYRCSSSKGCLARKQVERSRTDPAMFVITYTAEHNHPLPTHRNSLAGSTRQKFPPPPSSSTTPPPAAGDGEHLPPVNPSSSPPSSSTAAGLSPTTPLTASKREDGGDVDDEEEEEVEGMLLVEDMEVMGEDGLLFMGLDEPSSAPIASAAASTAATDAVAPTFFDDDGVFGEHFFPPPWLSNSNNNAAAAAGGS</sequence>
<comment type="subcellular location">
    <subcellularLocation>
        <location evidence="1">Nucleus</location>
    </subcellularLocation>
</comment>
<keyword evidence="5" id="KW-0539">Nucleus</keyword>
<dbReference type="GO" id="GO:0003700">
    <property type="term" value="F:DNA-binding transcription factor activity"/>
    <property type="evidence" value="ECO:0007669"/>
    <property type="project" value="InterPro"/>
</dbReference>
<dbReference type="SMART" id="SM00774">
    <property type="entry name" value="WRKY"/>
    <property type="match status" value="1"/>
</dbReference>
<feature type="compositionally biased region" description="Pro residues" evidence="7">
    <location>
        <begin position="230"/>
        <end position="243"/>
    </location>
</feature>
<evidence type="ECO:0000259" key="8">
    <source>
        <dbReference type="PROSITE" id="PS50811"/>
    </source>
</evidence>
<dbReference type="GO" id="GO:0005634">
    <property type="term" value="C:nucleus"/>
    <property type="evidence" value="ECO:0007669"/>
    <property type="project" value="UniProtKB-SubCell"/>
</dbReference>
<evidence type="ECO:0000256" key="3">
    <source>
        <dbReference type="ARBA" id="ARBA00023125"/>
    </source>
</evidence>
<evidence type="ECO:0000256" key="1">
    <source>
        <dbReference type="ARBA" id="ARBA00004123"/>
    </source>
</evidence>
<dbReference type="FunCoup" id="A0A6I9RNH1">
    <property type="interactions" value="8"/>
</dbReference>
<dbReference type="PANTHER" id="PTHR32096:SF61">
    <property type="entry name" value="WRKY TRANSCRIPTION FACTOR 22"/>
    <property type="match status" value="1"/>
</dbReference>
<dbReference type="PANTHER" id="PTHR32096">
    <property type="entry name" value="WRKY TRANSCRIPTION FACTOR 30-RELATED-RELATED"/>
    <property type="match status" value="1"/>
</dbReference>
<evidence type="ECO:0000256" key="5">
    <source>
        <dbReference type="ARBA" id="ARBA00023242"/>
    </source>
</evidence>
<dbReference type="PROSITE" id="PS50811">
    <property type="entry name" value="WRKY"/>
    <property type="match status" value="1"/>
</dbReference>
<feature type="compositionally biased region" description="Acidic residues" evidence="7">
    <location>
        <begin position="283"/>
        <end position="293"/>
    </location>
</feature>
<keyword evidence="4" id="KW-0804">Transcription</keyword>
<dbReference type="InParanoid" id="A0A6I9RNH1"/>
<dbReference type="Gene3D" id="2.20.25.80">
    <property type="entry name" value="WRKY domain"/>
    <property type="match status" value="1"/>
</dbReference>
<feature type="region of interest" description="Disordered" evidence="7">
    <location>
        <begin position="114"/>
        <end position="149"/>
    </location>
</feature>
<proteinExistence type="inferred from homology"/>
<evidence type="ECO:0000256" key="2">
    <source>
        <dbReference type="ARBA" id="ARBA00023015"/>
    </source>
</evidence>
<dbReference type="OrthoDB" id="662136at2759"/>
<keyword evidence="2" id="KW-0805">Transcription regulation</keyword>
<protein>
    <submittedName>
        <fullName evidence="10">Probable WRKY transcription factor 27</fullName>
    </submittedName>
</protein>
<organism evidence="9 10">
    <name type="scientific">Elaeis guineensis var. tenera</name>
    <name type="common">Oil palm</name>
    <dbReference type="NCBI Taxonomy" id="51953"/>
    <lineage>
        <taxon>Eukaryota</taxon>
        <taxon>Viridiplantae</taxon>
        <taxon>Streptophyta</taxon>
        <taxon>Embryophyta</taxon>
        <taxon>Tracheophyta</taxon>
        <taxon>Spermatophyta</taxon>
        <taxon>Magnoliopsida</taxon>
        <taxon>Liliopsida</taxon>
        <taxon>Arecaceae</taxon>
        <taxon>Arecoideae</taxon>
        <taxon>Cocoseae</taxon>
        <taxon>Elaeidinae</taxon>
        <taxon>Elaeis</taxon>
    </lineage>
</organism>
<feature type="compositionally biased region" description="Low complexity" evidence="7">
    <location>
        <begin position="118"/>
        <end position="133"/>
    </location>
</feature>
<dbReference type="AlphaFoldDB" id="A0A6I9RNH1"/>
<evidence type="ECO:0000313" key="10">
    <source>
        <dbReference type="RefSeq" id="XP_010925829.1"/>
    </source>
</evidence>
<feature type="region of interest" description="Disordered" evidence="7">
    <location>
        <begin position="210"/>
        <end position="293"/>
    </location>
</feature>
<feature type="compositionally biased region" description="Low complexity" evidence="7">
    <location>
        <begin position="85"/>
        <end position="99"/>
    </location>
</feature>
<feature type="compositionally biased region" description="Polar residues" evidence="7">
    <location>
        <begin position="218"/>
        <end position="228"/>
    </location>
</feature>
<keyword evidence="3" id="KW-0238">DNA-binding</keyword>
<evidence type="ECO:0000256" key="6">
    <source>
        <dbReference type="ARBA" id="ARBA00060761"/>
    </source>
</evidence>
<accession>A0A6I9RNH1</accession>
<dbReference type="FunFam" id="2.20.25.80:FF:000007">
    <property type="entry name" value="WRKY transcription factor 22"/>
    <property type="match status" value="1"/>
</dbReference>
<evidence type="ECO:0000256" key="7">
    <source>
        <dbReference type="SAM" id="MobiDB-lite"/>
    </source>
</evidence>
<dbReference type="Pfam" id="PF03106">
    <property type="entry name" value="WRKY"/>
    <property type="match status" value="1"/>
</dbReference>
<dbReference type="InterPro" id="IPR003657">
    <property type="entry name" value="WRKY_dom"/>
</dbReference>
<dbReference type="Proteomes" id="UP000504607">
    <property type="component" value="Chromosome 7"/>
</dbReference>
<dbReference type="InterPro" id="IPR044810">
    <property type="entry name" value="WRKY_plant"/>
</dbReference>
<dbReference type="RefSeq" id="XP_010925829.1">
    <property type="nucleotide sequence ID" value="XM_010927527.3"/>
</dbReference>
<reference evidence="10" key="1">
    <citation type="submission" date="2025-08" db="UniProtKB">
        <authorList>
            <consortium name="RefSeq"/>
        </authorList>
    </citation>
    <scope>IDENTIFICATION</scope>
</reference>
<dbReference type="SUPFAM" id="SSF118290">
    <property type="entry name" value="WRKY DNA-binding domain"/>
    <property type="match status" value="1"/>
</dbReference>
<feature type="compositionally biased region" description="Low complexity" evidence="7">
    <location>
        <begin position="259"/>
        <end position="273"/>
    </location>
</feature>
<dbReference type="GO" id="GO:0000976">
    <property type="term" value="F:transcription cis-regulatory region binding"/>
    <property type="evidence" value="ECO:0007669"/>
    <property type="project" value="TreeGrafter"/>
</dbReference>
<gene>
    <name evidence="10" type="primary">LOC105048265</name>
</gene>
<evidence type="ECO:0000256" key="4">
    <source>
        <dbReference type="ARBA" id="ARBA00023163"/>
    </source>
</evidence>
<keyword evidence="9" id="KW-1185">Reference proteome</keyword>
<evidence type="ECO:0000313" key="9">
    <source>
        <dbReference type="Proteomes" id="UP000504607"/>
    </source>
</evidence>
<dbReference type="InterPro" id="IPR036576">
    <property type="entry name" value="WRKY_dom_sf"/>
</dbReference>
<feature type="domain" description="WRKY" evidence="8">
    <location>
        <begin position="150"/>
        <end position="216"/>
    </location>
</feature>
<comment type="similarity">
    <text evidence="6">Belongs to the WRKY group II-e family.</text>
</comment>
<feature type="region of interest" description="Disordered" evidence="7">
    <location>
        <begin position="83"/>
        <end position="102"/>
    </location>
</feature>
<name>A0A6I9RNH1_ELAGV</name>